<dbReference type="Pfam" id="PF12710">
    <property type="entry name" value="HAD"/>
    <property type="match status" value="1"/>
</dbReference>
<dbReference type="NCBIfam" id="TIGR01490">
    <property type="entry name" value="HAD-SF-IB-hyp1"/>
    <property type="match status" value="1"/>
</dbReference>
<dbReference type="Proteomes" id="UP000540656">
    <property type="component" value="Unassembled WGS sequence"/>
</dbReference>
<keyword evidence="7" id="KW-1185">Reference proteome</keyword>
<dbReference type="AlphaFoldDB" id="A0A7Y9S1Y4"/>
<dbReference type="GO" id="GO:0046872">
    <property type="term" value="F:metal ion binding"/>
    <property type="evidence" value="ECO:0007669"/>
    <property type="project" value="UniProtKB-KW"/>
</dbReference>
<dbReference type="NCBIfam" id="TIGR01488">
    <property type="entry name" value="HAD-SF-IB"/>
    <property type="match status" value="1"/>
</dbReference>
<keyword evidence="2" id="KW-0479">Metal-binding</keyword>
<gene>
    <name evidence="6" type="ORF">BJ980_001905</name>
</gene>
<feature type="transmembrane region" description="Helical" evidence="5">
    <location>
        <begin position="242"/>
        <end position="261"/>
    </location>
</feature>
<dbReference type="Gene3D" id="3.40.50.1000">
    <property type="entry name" value="HAD superfamily/HAD-like"/>
    <property type="match status" value="1"/>
</dbReference>
<sequence length="268" mass="28872">MPAPARKQAAFFDLDKTIIAKSSALAFSRPFQAGGLITRRAALRTAYAQFVYLVGGADHDQMEKIRHFMSQLVEGWDVATVQDIVAETLHNVVDPLVYDEAVSLIEEHRLAGREVIIVSTSGSEVVGPIGEMLGADRVIATRLEIADGKYTGEIDYYAYAETKAEAIRGLAQSEGYDLAHCYAYSDSITDAPMLGAVGHPFAVNPDKDLRKLAVENEWPILVFTKPVALGSRMRFPPASPTLAALAVGGLVAIGGAIAINARKRNQTA</sequence>
<keyword evidence="5" id="KW-1133">Transmembrane helix</keyword>
<keyword evidence="5" id="KW-0812">Transmembrane</keyword>
<reference evidence="6 7" key="1">
    <citation type="submission" date="2020-07" db="EMBL/GenBank/DDBJ databases">
        <title>Sequencing the genomes of 1000 actinobacteria strains.</title>
        <authorList>
            <person name="Klenk H.-P."/>
        </authorList>
    </citation>
    <scope>NUCLEOTIDE SEQUENCE [LARGE SCALE GENOMIC DNA]</scope>
    <source>
        <strain evidence="6 7">DSM 23819</strain>
    </source>
</reference>
<dbReference type="Gene3D" id="1.20.1440.100">
    <property type="entry name" value="SG protein - dephosphorylation function"/>
    <property type="match status" value="1"/>
</dbReference>
<accession>A0A7Y9S1Y4</accession>
<dbReference type="CDD" id="cd02612">
    <property type="entry name" value="HAD_PGPPase"/>
    <property type="match status" value="1"/>
</dbReference>
<evidence type="ECO:0000256" key="5">
    <source>
        <dbReference type="SAM" id="Phobius"/>
    </source>
</evidence>
<evidence type="ECO:0000313" key="7">
    <source>
        <dbReference type="Proteomes" id="UP000540656"/>
    </source>
</evidence>
<organism evidence="6 7">
    <name type="scientific">Nocardioides daedukensis</name>
    <dbReference type="NCBI Taxonomy" id="634462"/>
    <lineage>
        <taxon>Bacteria</taxon>
        <taxon>Bacillati</taxon>
        <taxon>Actinomycetota</taxon>
        <taxon>Actinomycetes</taxon>
        <taxon>Propionibacteriales</taxon>
        <taxon>Nocardioidaceae</taxon>
        <taxon>Nocardioides</taxon>
    </lineage>
</organism>
<dbReference type="InterPro" id="IPR050582">
    <property type="entry name" value="HAD-like_SerB"/>
</dbReference>
<dbReference type="InterPro" id="IPR036412">
    <property type="entry name" value="HAD-like_sf"/>
</dbReference>
<keyword evidence="4" id="KW-0460">Magnesium</keyword>
<dbReference type="SUPFAM" id="SSF56784">
    <property type="entry name" value="HAD-like"/>
    <property type="match status" value="1"/>
</dbReference>
<protein>
    <submittedName>
        <fullName evidence="6">HAD superfamily hydrolase (TIGR01490 family)</fullName>
    </submittedName>
</protein>
<evidence type="ECO:0000256" key="4">
    <source>
        <dbReference type="ARBA" id="ARBA00022842"/>
    </source>
</evidence>
<evidence type="ECO:0000256" key="3">
    <source>
        <dbReference type="ARBA" id="ARBA00022801"/>
    </source>
</evidence>
<evidence type="ECO:0000256" key="2">
    <source>
        <dbReference type="ARBA" id="ARBA00022723"/>
    </source>
</evidence>
<dbReference type="EMBL" id="JACCAA010000001">
    <property type="protein sequence ID" value="NYG58982.1"/>
    <property type="molecule type" value="Genomic_DNA"/>
</dbReference>
<dbReference type="PANTHER" id="PTHR43344:SF13">
    <property type="entry name" value="PHOSPHATASE RV3661-RELATED"/>
    <property type="match status" value="1"/>
</dbReference>
<keyword evidence="3 6" id="KW-0378">Hydrolase</keyword>
<comment type="caution">
    <text evidence="6">The sequence shown here is derived from an EMBL/GenBank/DDBJ whole genome shotgun (WGS) entry which is preliminary data.</text>
</comment>
<evidence type="ECO:0000256" key="1">
    <source>
        <dbReference type="ARBA" id="ARBA00009184"/>
    </source>
</evidence>
<dbReference type="InterPro" id="IPR006385">
    <property type="entry name" value="HAD_hydro_SerB1"/>
</dbReference>
<proteinExistence type="inferred from homology"/>
<name>A0A7Y9S1Y4_9ACTN</name>
<dbReference type="PANTHER" id="PTHR43344">
    <property type="entry name" value="PHOSPHOSERINE PHOSPHATASE"/>
    <property type="match status" value="1"/>
</dbReference>
<dbReference type="GO" id="GO:0016787">
    <property type="term" value="F:hydrolase activity"/>
    <property type="evidence" value="ECO:0007669"/>
    <property type="project" value="UniProtKB-KW"/>
</dbReference>
<dbReference type="FunFam" id="3.40.50.1000:FF:000025">
    <property type="entry name" value="HAD hydrolase, family IB"/>
    <property type="match status" value="1"/>
</dbReference>
<dbReference type="InterPro" id="IPR023214">
    <property type="entry name" value="HAD_sf"/>
</dbReference>
<comment type="similarity">
    <text evidence="1">Belongs to the HAD-like hydrolase superfamily. SerB family.</text>
</comment>
<dbReference type="RefSeq" id="WP_179502082.1">
    <property type="nucleotide sequence ID" value="NZ_JACCAA010000001.1"/>
</dbReference>
<keyword evidence="5" id="KW-0472">Membrane</keyword>
<evidence type="ECO:0000313" key="6">
    <source>
        <dbReference type="EMBL" id="NYG58982.1"/>
    </source>
</evidence>